<name>A0AAW9DA07_9BACT</name>
<dbReference type="Proteomes" id="UP001283691">
    <property type="component" value="Unassembled WGS sequence"/>
</dbReference>
<keyword evidence="1" id="KW-0175">Coiled coil</keyword>
<evidence type="ECO:0000313" key="3">
    <source>
        <dbReference type="Proteomes" id="UP001283691"/>
    </source>
</evidence>
<feature type="coiled-coil region" evidence="1">
    <location>
        <begin position="400"/>
        <end position="427"/>
    </location>
</feature>
<evidence type="ECO:0008006" key="4">
    <source>
        <dbReference type="Google" id="ProtNLM"/>
    </source>
</evidence>
<organism evidence="2 3">
    <name type="scientific">Aliarcobacter skirrowii</name>
    <dbReference type="NCBI Taxonomy" id="28200"/>
    <lineage>
        <taxon>Bacteria</taxon>
        <taxon>Pseudomonadati</taxon>
        <taxon>Campylobacterota</taxon>
        <taxon>Epsilonproteobacteria</taxon>
        <taxon>Campylobacterales</taxon>
        <taxon>Arcobacteraceae</taxon>
        <taxon>Aliarcobacter</taxon>
    </lineage>
</organism>
<protein>
    <recommendedName>
        <fullName evidence="4">Phage tail tape measure protein</fullName>
    </recommendedName>
</protein>
<feature type="coiled-coil region" evidence="1">
    <location>
        <begin position="677"/>
        <end position="704"/>
    </location>
</feature>
<comment type="caution">
    <text evidence="2">The sequence shown here is derived from an EMBL/GenBank/DDBJ whole genome shotgun (WGS) entry which is preliminary data.</text>
</comment>
<gene>
    <name evidence="2" type="ORF">Q6A80_05195</name>
</gene>
<sequence length="1631" mass="180016">MAKDVRVRIKIDSDSQELIVMNNEVKKLGKAFNESDSYANTFLNRIEKIAGAYIGFQTLNNTLGNIIRTGIEFNSQLETMKIGIGSLISVNSSNVTSTGKTISALEKYNMSINKATEVIDMLKIANKETSATLEELVIGFQATVAPALSAGLSIKETIEYTKLMTQAAGAMGIPMNQLSQELKSIVAGTIDLNSAIASNLGITNEEIRLAKEKGQLFIFLESKLKDFALAGQDVQNSLVGIKSELEDNYNEFAAQFMKPALDNYTNILSSLNDTLKYLNDNNYTIKTLADEFMKLTLAVGSGVVAYKSMNLTMDLFSKTSTISRLTTARLTASLIVQTAITKTTTLATQTLNIALRSIPFFAVTGAVYALTSAFTNNAEKGKVLQDVYSSTSDELKKLTKNQLEYRKELVEEELIKARLNRANALAKVAKTGSAKDRSDADDAIAEFNILQQKSREIKRALQELSLPKIDKAGELTSLNKQSDATSKSIDNLNKAYLDIAQIGMSEYQKTLLGITTQTQNWIDAGVDINYALDAQSKLIDELNSKVINDSINEDLSYYERLVQLKTDSIEKELELASIAHTKKALDIQNSNKPIEDKERLLELENQIFSKTIDRIDTENNIKNIDENFETYNSMLEAQLRLNEATSNWNNNLTGTSAALADVSTAMAKLGKVTLVNLQEEAKLKSKYEKDREKYKGNATKLQEIDLKYEKDKGELEKNNTNAMLKGYSDLAGAMSTLFKDGSKEQAAFQIAQTSLALIEGTRAVLSAGTGDPYTAPARMVAMAAMVAPLLKNIGVMFGMNKNSESWDEFSKQEANIGAGSLLGDSKTASDSINNSLESLADYAKPQFQVLKDMNKAVQNINANIVGVTRLLISNSDFAMGKDFVGLDTGWRDNSFSKTFQSFDNAIGDALGKDLKKVFDVSGFGLINKGLGAIAGGLFGKKSTTISLHDSGLTFNAMNLEDALDGIIGRQYQVNKRVEKKKSWLGSSSKTYYDSYFKALDDETSRQFTLVLNSLYDTVLTSGEALDVASNETAKNLSSFVVNLGKISLKGKTGAQIQELLGNVFSKLGDDLVKTAFTTGEFKFEEKLKGKNDFIKGAGLKGFFVGAKEIDARYQNYLDEYNSRKNQAYQKWLQTANPLLGFQQIGEGMFETLQRVGIGIEESKYYIKRLGADFESINYLDINNKQGNVGFEALFQSITKFEEATFPLNNNLMLIIDGLELTAEELFEIYTNLDELRDRLIYLGHDYQGLSNDMITGAGSVGALSDGFKDFFDNFLSDEEQLQFKTEQLRESFNALGLALPASKDEFRGLLDSMDLTTASGQELYGRLIILSKTFAQISDETTAAIEELNSVNLDSFINSIDRISGTLNSLKDTALGFINSFDTSSTDLTANLIQYNQKRAEFESAFENGSLKDDADLNKVKSVYQELANLSKNIATADDDLKYSLINQFQSDIEDFDFANDVLKVSIVDGLKPLVDLSNQQTEILATLFNGTATSSDLFDQIASYLDFKSTDTSYDEVALTMLERLSSYMSFDISKILEDIRVQASKNKLLSLNSFAVGSANIEYDQLAQIHKGEVIVPKTFSDGLRAGNITLGDNNNIVKEIKNLININIQGFNEIKKMRKEIEDIREAV</sequence>
<evidence type="ECO:0000313" key="2">
    <source>
        <dbReference type="EMBL" id="MDX4069118.1"/>
    </source>
</evidence>
<proteinExistence type="predicted"/>
<reference evidence="2" key="2">
    <citation type="submission" date="2023-07" db="EMBL/GenBank/DDBJ databases">
        <authorList>
            <person name="Zhang M."/>
            <person name="Zhou G."/>
        </authorList>
    </citation>
    <scope>NUCLEOTIDE SEQUENCE</scope>
    <source>
        <strain evidence="2">BJSY19SF1-2</strain>
    </source>
</reference>
<reference evidence="2" key="1">
    <citation type="journal article" date="2023" name="Front. Microbiol.">
        <title>Genomic diversity and taxonomic marker for Arcobacter species.</title>
        <authorList>
            <person name="Zhou G."/>
            <person name="Gu Y."/>
            <person name="Wang H."/>
            <person name="Chen X."/>
            <person name="Zhang X."/>
            <person name="Shao Z."/>
            <person name="Yan X."/>
            <person name="Zhang J."/>
            <person name="Zhang M."/>
        </authorList>
    </citation>
    <scope>NUCLEOTIDE SEQUENCE</scope>
    <source>
        <strain evidence="2">BJSY19SF1-2</strain>
    </source>
</reference>
<evidence type="ECO:0000256" key="1">
    <source>
        <dbReference type="SAM" id="Coils"/>
    </source>
</evidence>
<dbReference type="EMBL" id="JAUQUR010000002">
    <property type="protein sequence ID" value="MDX4069118.1"/>
    <property type="molecule type" value="Genomic_DNA"/>
</dbReference>
<dbReference type="RefSeq" id="WP_319047882.1">
    <property type="nucleotide sequence ID" value="NZ_JAUQUR010000002.1"/>
</dbReference>
<accession>A0AAW9DA07</accession>